<protein>
    <submittedName>
        <fullName evidence="2">Uncharacterized protein</fullName>
    </submittedName>
</protein>
<feature type="compositionally biased region" description="Polar residues" evidence="1">
    <location>
        <begin position="1"/>
        <end position="26"/>
    </location>
</feature>
<keyword evidence="3" id="KW-1185">Reference proteome</keyword>
<dbReference type="Proteomes" id="UP000410492">
    <property type="component" value="Unassembled WGS sequence"/>
</dbReference>
<name>A0A653BIB2_CALMS</name>
<organism evidence="2 3">
    <name type="scientific">Callosobruchus maculatus</name>
    <name type="common">Southern cowpea weevil</name>
    <name type="synonym">Pulse bruchid</name>
    <dbReference type="NCBI Taxonomy" id="64391"/>
    <lineage>
        <taxon>Eukaryota</taxon>
        <taxon>Metazoa</taxon>
        <taxon>Ecdysozoa</taxon>
        <taxon>Arthropoda</taxon>
        <taxon>Hexapoda</taxon>
        <taxon>Insecta</taxon>
        <taxon>Pterygota</taxon>
        <taxon>Neoptera</taxon>
        <taxon>Endopterygota</taxon>
        <taxon>Coleoptera</taxon>
        <taxon>Polyphaga</taxon>
        <taxon>Cucujiformia</taxon>
        <taxon>Chrysomeloidea</taxon>
        <taxon>Chrysomelidae</taxon>
        <taxon>Bruchinae</taxon>
        <taxon>Bruchini</taxon>
        <taxon>Callosobruchus</taxon>
    </lineage>
</organism>
<feature type="region of interest" description="Disordered" evidence="1">
    <location>
        <begin position="1"/>
        <end position="186"/>
    </location>
</feature>
<feature type="compositionally biased region" description="Basic residues" evidence="1">
    <location>
        <begin position="34"/>
        <end position="44"/>
    </location>
</feature>
<gene>
    <name evidence="2" type="ORF">CALMAC_LOCUS1055</name>
</gene>
<dbReference type="EMBL" id="CAACVG010001204">
    <property type="protein sequence ID" value="VEN35044.1"/>
    <property type="molecule type" value="Genomic_DNA"/>
</dbReference>
<reference evidence="2 3" key="1">
    <citation type="submission" date="2019-01" db="EMBL/GenBank/DDBJ databases">
        <authorList>
            <person name="Sayadi A."/>
        </authorList>
    </citation>
    <scope>NUCLEOTIDE SEQUENCE [LARGE SCALE GENOMIC DNA]</scope>
</reference>
<evidence type="ECO:0000313" key="2">
    <source>
        <dbReference type="EMBL" id="VEN35044.1"/>
    </source>
</evidence>
<evidence type="ECO:0000313" key="3">
    <source>
        <dbReference type="Proteomes" id="UP000410492"/>
    </source>
</evidence>
<feature type="compositionally biased region" description="Basic and acidic residues" evidence="1">
    <location>
        <begin position="127"/>
        <end position="166"/>
    </location>
</feature>
<dbReference type="AlphaFoldDB" id="A0A653BIB2"/>
<sequence>MSRCSSIATTDRTDHSLSMTTATSFEESADVSTRRKKPHRKSDKSRKFSAVPTKNPPKVEPIADCSGDQKKETLSDSCAAVKEEIPTADGQKQSSSEDTNSKGDFVDEANPTANATLENVPRSITIESDKDVLDTDPKTEDIVSLNKDESEPGTRDVKTDSRRDLAKSNGCTIRQRDSKSVVRNLE</sequence>
<proteinExistence type="predicted"/>
<accession>A0A653BIB2</accession>
<feature type="compositionally biased region" description="Basic and acidic residues" evidence="1">
    <location>
        <begin position="174"/>
        <end position="186"/>
    </location>
</feature>
<evidence type="ECO:0000256" key="1">
    <source>
        <dbReference type="SAM" id="MobiDB-lite"/>
    </source>
</evidence>